<evidence type="ECO:0000256" key="18">
    <source>
        <dbReference type="ARBA" id="ARBA00029440"/>
    </source>
</evidence>
<comment type="caution">
    <text evidence="22">The sequence shown here is derived from an EMBL/GenBank/DDBJ whole genome shotgun (WGS) entry which is preliminary data.</text>
</comment>
<evidence type="ECO:0000256" key="2">
    <source>
        <dbReference type="ARBA" id="ARBA00001927"/>
    </source>
</evidence>
<dbReference type="UniPathway" id="UPA00045"/>
<dbReference type="InterPro" id="IPR036485">
    <property type="entry name" value="Glu_synth_asu_C_sf"/>
</dbReference>
<evidence type="ECO:0000256" key="7">
    <source>
        <dbReference type="ARBA" id="ARBA00022630"/>
    </source>
</evidence>
<dbReference type="InterPro" id="IPR051394">
    <property type="entry name" value="Glutamate_Synthase"/>
</dbReference>
<evidence type="ECO:0000256" key="17">
    <source>
        <dbReference type="ARBA" id="ARBA00023291"/>
    </source>
</evidence>
<keyword evidence="15" id="KW-0411">Iron-sulfur</keyword>
<dbReference type="InterPro" id="IPR006982">
    <property type="entry name" value="Glu_synth_centr_N"/>
</dbReference>
<keyword evidence="7" id="KW-0285">Flavoprotein</keyword>
<dbReference type="GO" id="GO:0006537">
    <property type="term" value="P:glutamate biosynthetic process"/>
    <property type="evidence" value="ECO:0007669"/>
    <property type="project" value="UniProtKB-KW"/>
</dbReference>
<feature type="region of interest" description="Disordered" evidence="20">
    <location>
        <begin position="411"/>
        <end position="430"/>
    </location>
</feature>
<dbReference type="SUPFAM" id="SSF57850">
    <property type="entry name" value="RING/U-box"/>
    <property type="match status" value="1"/>
</dbReference>
<dbReference type="InterPro" id="IPR013785">
    <property type="entry name" value="Aldolase_TIM"/>
</dbReference>
<dbReference type="OrthoDB" id="5818216at2759"/>
<feature type="region of interest" description="Disordered" evidence="20">
    <location>
        <begin position="614"/>
        <end position="654"/>
    </location>
</feature>
<evidence type="ECO:0000256" key="15">
    <source>
        <dbReference type="ARBA" id="ARBA00023014"/>
    </source>
</evidence>
<keyword evidence="16" id="KW-0314">Glutamate biosynthesis</keyword>
<feature type="compositionally biased region" description="Polar residues" evidence="20">
    <location>
        <begin position="876"/>
        <end position="891"/>
    </location>
</feature>
<evidence type="ECO:0000256" key="4">
    <source>
        <dbReference type="ARBA" id="ARBA00004909"/>
    </source>
</evidence>
<feature type="region of interest" description="Disordered" evidence="20">
    <location>
        <begin position="876"/>
        <end position="904"/>
    </location>
</feature>
<name>A0A6V7XGQ1_MELEN</name>
<dbReference type="InterPro" id="IPR013083">
    <property type="entry name" value="Znf_RING/FYVE/PHD"/>
</dbReference>
<evidence type="ECO:0000256" key="8">
    <source>
        <dbReference type="ARBA" id="ARBA00022643"/>
    </source>
</evidence>
<evidence type="ECO:0000256" key="9">
    <source>
        <dbReference type="ARBA" id="ARBA00022723"/>
    </source>
</evidence>
<dbReference type="GO" id="GO:0015930">
    <property type="term" value="F:glutamate synthase activity"/>
    <property type="evidence" value="ECO:0007669"/>
    <property type="project" value="InterPro"/>
</dbReference>
<dbReference type="InterPro" id="IPR001841">
    <property type="entry name" value="Znf_RING"/>
</dbReference>
<dbReference type="SUPFAM" id="SSF69336">
    <property type="entry name" value="Alpha subunit of glutamate synthase, C-terminal domain"/>
    <property type="match status" value="1"/>
</dbReference>
<keyword evidence="11" id="KW-0862">Zinc</keyword>
<evidence type="ECO:0000256" key="5">
    <source>
        <dbReference type="ARBA" id="ARBA00009716"/>
    </source>
</evidence>
<dbReference type="Proteomes" id="UP000580250">
    <property type="component" value="Unassembled WGS sequence"/>
</dbReference>
<comment type="pathway">
    <text evidence="18">Amino-acid biosynthesis.</text>
</comment>
<feature type="compositionally biased region" description="Basic and acidic residues" evidence="20">
    <location>
        <begin position="412"/>
        <end position="430"/>
    </location>
</feature>
<dbReference type="InterPro" id="IPR002932">
    <property type="entry name" value="Glu_synthdom"/>
</dbReference>
<evidence type="ECO:0000256" key="20">
    <source>
        <dbReference type="SAM" id="MobiDB-lite"/>
    </source>
</evidence>
<feature type="region of interest" description="Disordered" evidence="20">
    <location>
        <begin position="941"/>
        <end position="963"/>
    </location>
</feature>
<dbReference type="Gene3D" id="3.20.20.70">
    <property type="entry name" value="Aldolase class I"/>
    <property type="match status" value="1"/>
</dbReference>
<gene>
    <name evidence="22" type="ORF">MENT_LOCUS51855</name>
</gene>
<comment type="cofactor">
    <cofactor evidence="1">
        <name>FMN</name>
        <dbReference type="ChEBI" id="CHEBI:58210"/>
    </cofactor>
</comment>
<evidence type="ECO:0000313" key="23">
    <source>
        <dbReference type="Proteomes" id="UP000580250"/>
    </source>
</evidence>
<organism evidence="22 23">
    <name type="scientific">Meloidogyne enterolobii</name>
    <name type="common">Root-knot nematode worm</name>
    <name type="synonym">Meloidogyne mayaguensis</name>
    <dbReference type="NCBI Taxonomy" id="390850"/>
    <lineage>
        <taxon>Eukaryota</taxon>
        <taxon>Metazoa</taxon>
        <taxon>Ecdysozoa</taxon>
        <taxon>Nematoda</taxon>
        <taxon>Chromadorea</taxon>
        <taxon>Rhabditida</taxon>
        <taxon>Tylenchina</taxon>
        <taxon>Tylenchomorpha</taxon>
        <taxon>Tylenchoidea</taxon>
        <taxon>Meloidogynidae</taxon>
        <taxon>Meloidogyninae</taxon>
        <taxon>Meloidogyne</taxon>
    </lineage>
</organism>
<dbReference type="EMBL" id="CAJEWN010001571">
    <property type="protein sequence ID" value="CAD2198534.1"/>
    <property type="molecule type" value="Genomic_DNA"/>
</dbReference>
<comment type="cofactor">
    <cofactor evidence="2">
        <name>[3Fe-4S] cluster</name>
        <dbReference type="ChEBI" id="CHEBI:21137"/>
    </cofactor>
</comment>
<keyword evidence="10 19" id="KW-0863">Zinc-finger</keyword>
<dbReference type="PROSITE" id="PS50089">
    <property type="entry name" value="ZF_RING_2"/>
    <property type="match status" value="1"/>
</dbReference>
<evidence type="ECO:0000256" key="11">
    <source>
        <dbReference type="ARBA" id="ARBA00022833"/>
    </source>
</evidence>
<dbReference type="GO" id="GO:0008270">
    <property type="term" value="F:zinc ion binding"/>
    <property type="evidence" value="ECO:0007669"/>
    <property type="project" value="UniProtKB-KW"/>
</dbReference>
<proteinExistence type="inferred from homology"/>
<evidence type="ECO:0000256" key="13">
    <source>
        <dbReference type="ARBA" id="ARBA00023002"/>
    </source>
</evidence>
<evidence type="ECO:0000256" key="6">
    <source>
        <dbReference type="ARBA" id="ARBA00022605"/>
    </source>
</evidence>
<accession>A0A6V7XGQ1</accession>
<evidence type="ECO:0000256" key="1">
    <source>
        <dbReference type="ARBA" id="ARBA00001917"/>
    </source>
</evidence>
<comment type="pathway">
    <text evidence="3">Energy metabolism; nitrogen metabolism.</text>
</comment>
<feature type="domain" description="RING-type" evidence="21">
    <location>
        <begin position="1047"/>
        <end position="1088"/>
    </location>
</feature>
<keyword evidence="13" id="KW-0560">Oxidoreductase</keyword>
<evidence type="ECO:0000313" key="22">
    <source>
        <dbReference type="EMBL" id="CAD2198534.1"/>
    </source>
</evidence>
<keyword evidence="6" id="KW-0028">Amino-acid biosynthesis</keyword>
<dbReference type="Gene3D" id="2.160.20.60">
    <property type="entry name" value="Glutamate synthase, alpha subunit, C-terminal domain"/>
    <property type="match status" value="1"/>
</dbReference>
<evidence type="ECO:0000256" key="16">
    <source>
        <dbReference type="ARBA" id="ARBA00023164"/>
    </source>
</evidence>
<dbReference type="Pfam" id="PF01645">
    <property type="entry name" value="Glu_synthase"/>
    <property type="match status" value="1"/>
</dbReference>
<reference evidence="22 23" key="1">
    <citation type="submission" date="2020-08" db="EMBL/GenBank/DDBJ databases">
        <authorList>
            <person name="Koutsovoulos G."/>
            <person name="Danchin GJ E."/>
        </authorList>
    </citation>
    <scope>NUCLEOTIDE SEQUENCE [LARGE SCALE GENOMIC DNA]</scope>
</reference>
<evidence type="ECO:0000256" key="14">
    <source>
        <dbReference type="ARBA" id="ARBA00023004"/>
    </source>
</evidence>
<evidence type="ECO:0000259" key="21">
    <source>
        <dbReference type="PROSITE" id="PS50089"/>
    </source>
</evidence>
<evidence type="ECO:0000256" key="3">
    <source>
        <dbReference type="ARBA" id="ARBA00004802"/>
    </source>
</evidence>
<keyword evidence="14" id="KW-0408">Iron</keyword>
<dbReference type="Pfam" id="PF04898">
    <property type="entry name" value="Glu_syn_central"/>
    <property type="match status" value="1"/>
</dbReference>
<dbReference type="PANTHER" id="PTHR43100:SF1">
    <property type="entry name" value="GLUTAMATE SYNTHASE [NADPH] SMALL CHAIN"/>
    <property type="match status" value="1"/>
</dbReference>
<comment type="similarity">
    <text evidence="5">Belongs to the glutamate synthase family.</text>
</comment>
<keyword evidence="17" id="KW-0003">3Fe-4S</keyword>
<evidence type="ECO:0000256" key="19">
    <source>
        <dbReference type="PROSITE-ProRule" id="PRU00175"/>
    </source>
</evidence>
<evidence type="ECO:0000256" key="12">
    <source>
        <dbReference type="ARBA" id="ARBA00022962"/>
    </source>
</evidence>
<keyword evidence="12" id="KW-0315">Glutamine amidotransferase</keyword>
<dbReference type="Pfam" id="PF01493">
    <property type="entry name" value="GXGXG"/>
    <property type="match status" value="1"/>
</dbReference>
<dbReference type="AlphaFoldDB" id="A0A6V7XGQ1"/>
<sequence length="1099" mass="121603">MVASASFGVNSSYLANSVEVQIKMAQGAKLGDGGEIPGYKVKREIAATRKSTHGVRLISPLYHGIYIFDDLAQLIYDLGWRSYVINIVYQARHGQRGLVAALDRICNETCSAALDGYQILILSDRQVDKDYIPISALLATGAVHICLIKQRLCMKVALIIESGQIKQVHDFCVLLGYGADAICPCMVYETCYRLRTMGLLDKNVTDDDVVQGYKAGIERGIYKVVAKIGISTLHSYKGAQIFEIVGQGREVVDKYFTNSVSRLGGADFETLAMEAIRSHRVAYPNVPNSDLYLYGDSKVLVSPGIYHWRDGGEKHVNDPVNIAKLQAVDRLNDAKSYQDFAIASNLAQRLCSLRGQLEIKTNTKLQIPLDQVEPASEIVKRFVTGAMSFGVISMEAYTSLVIAMNKIGAKSNKGEGGERPERYRKDQSKDNNIRSAIKQVSLKERIIGNINRCFGARPSYEISIRYGEEGLPERHSLEINLKGSAGQSFCAFLAKVFTVRLDGEANDYVGKCLSGGEIIIRPYKNSNYASEENTIIGNVALYGSTSGTAFFRGFAGERFAVRNSGATSGIEGVSDHGCEYMTSGRVIILCGSGKNFAAALSGVLSEKLEKIRIMPRTSSNSNNRRRPNNEQSPGPPRRQLRIITSPTPPPVESLQQPIQNVTNATINTNPDSQVPASEQMWSLYPAQQNQVDGMTSTNAAPMPMPVAAAPAQIVVVEEADRMPQEIAAQILAKRQNRFTGHQPEGARFITLDETTGCTATDMFMLPWEKDQVFSELIGDVVYSHRGPTAKNGWDRGDCHVQIGQAGEIEKICVFAWKQNASRLEGAKINQRVKLCNLIVVPETGARHLWSGSVDIKLRFVSSSTIEILNAGNFEQQQSNLTEQGPSSSARIYQQPQEEEEVEYHQHRQVASENLNDLVVVVDDTPQQTPQLASEILNELAPTNSTSQNSPSHQRMPTQFANSNSNQPIQLRNILRTAGHTPPPLIYSEPSVFNDEESHLAQMYRGERRIVDVYSAPGGLNLSERNTLMASRIKLPEDYIHNPEEESCGPCNRDFTALQSVIVLPCNHKIHKICFWDLSRNYRFCTICRKDMAPQVENNE</sequence>
<keyword evidence="9" id="KW-0479">Metal-binding</keyword>
<protein>
    <recommendedName>
        <fullName evidence="21">RING-type domain-containing protein</fullName>
    </recommendedName>
</protein>
<dbReference type="GO" id="GO:0051538">
    <property type="term" value="F:3 iron, 4 sulfur cluster binding"/>
    <property type="evidence" value="ECO:0007669"/>
    <property type="project" value="UniProtKB-KW"/>
</dbReference>
<dbReference type="Gene3D" id="3.30.40.10">
    <property type="entry name" value="Zinc/RING finger domain, C3HC4 (zinc finger)"/>
    <property type="match status" value="1"/>
</dbReference>
<dbReference type="InterPro" id="IPR002489">
    <property type="entry name" value="Glu_synth_asu_C"/>
</dbReference>
<dbReference type="PANTHER" id="PTHR43100">
    <property type="entry name" value="GLUTAMATE SYNTHASE [NADPH] SMALL CHAIN"/>
    <property type="match status" value="1"/>
</dbReference>
<comment type="pathway">
    <text evidence="4">Nitrogen metabolism.</text>
</comment>
<keyword evidence="8" id="KW-0288">FMN</keyword>
<dbReference type="SUPFAM" id="SSF51395">
    <property type="entry name" value="FMN-linked oxidoreductases"/>
    <property type="match status" value="2"/>
</dbReference>
<evidence type="ECO:0000256" key="10">
    <source>
        <dbReference type="ARBA" id="ARBA00022771"/>
    </source>
</evidence>